<dbReference type="OrthoDB" id="1094230at2"/>
<evidence type="ECO:0000313" key="4">
    <source>
        <dbReference type="EMBL" id="MXO63319.1"/>
    </source>
</evidence>
<gene>
    <name evidence="4" type="ORF">GRI48_09875</name>
</gene>
<keyword evidence="1" id="KW-0378">Hydrolase</keyword>
<dbReference type="RefSeq" id="WP_160674768.1">
    <property type="nucleotide sequence ID" value="NZ_WTYN01000001.1"/>
</dbReference>
<dbReference type="PANTHER" id="PTHR42776:SF27">
    <property type="entry name" value="DIPEPTIDYL PEPTIDASE FAMILY MEMBER 6"/>
    <property type="match status" value="1"/>
</dbReference>
<dbReference type="Gene3D" id="2.120.10.30">
    <property type="entry name" value="TolB, C-terminal domain"/>
    <property type="match status" value="1"/>
</dbReference>
<dbReference type="EMBL" id="WTYN01000001">
    <property type="protein sequence ID" value="MXO63319.1"/>
    <property type="molecule type" value="Genomic_DNA"/>
</dbReference>
<keyword evidence="5" id="KW-1185">Reference proteome</keyword>
<feature type="chain" id="PRO_5032916575" evidence="2">
    <location>
        <begin position="20"/>
        <end position="643"/>
    </location>
</feature>
<dbReference type="AlphaFoldDB" id="A0A844YJ18"/>
<dbReference type="InterPro" id="IPR029058">
    <property type="entry name" value="AB_hydrolase_fold"/>
</dbReference>
<dbReference type="InterPro" id="IPR011042">
    <property type="entry name" value="6-blade_b-propeller_TolB-like"/>
</dbReference>
<proteinExistence type="predicted"/>
<dbReference type="PANTHER" id="PTHR42776">
    <property type="entry name" value="SERINE PEPTIDASE S9 FAMILY MEMBER"/>
    <property type="match status" value="1"/>
</dbReference>
<dbReference type="SUPFAM" id="SSF53474">
    <property type="entry name" value="alpha/beta-Hydrolases"/>
    <property type="match status" value="1"/>
</dbReference>
<evidence type="ECO:0000259" key="3">
    <source>
        <dbReference type="Pfam" id="PF00326"/>
    </source>
</evidence>
<feature type="signal peptide" evidence="2">
    <location>
        <begin position="1"/>
        <end position="19"/>
    </location>
</feature>
<dbReference type="Proteomes" id="UP000445582">
    <property type="component" value="Unassembled WGS sequence"/>
</dbReference>
<dbReference type="Gene3D" id="3.40.50.1820">
    <property type="entry name" value="alpha/beta hydrolase"/>
    <property type="match status" value="1"/>
</dbReference>
<feature type="domain" description="Peptidase S9 prolyl oligopeptidase catalytic" evidence="3">
    <location>
        <begin position="436"/>
        <end position="640"/>
    </location>
</feature>
<evidence type="ECO:0000256" key="2">
    <source>
        <dbReference type="SAM" id="SignalP"/>
    </source>
</evidence>
<organism evidence="4 5">
    <name type="scientific">Qipengyuania oceanensis</name>
    <dbReference type="NCBI Taxonomy" id="1463597"/>
    <lineage>
        <taxon>Bacteria</taxon>
        <taxon>Pseudomonadati</taxon>
        <taxon>Pseudomonadota</taxon>
        <taxon>Alphaproteobacteria</taxon>
        <taxon>Sphingomonadales</taxon>
        <taxon>Erythrobacteraceae</taxon>
        <taxon>Qipengyuania</taxon>
    </lineage>
</organism>
<protein>
    <submittedName>
        <fullName evidence="4">Prolyl oligopeptidase family serine peptidase</fullName>
    </submittedName>
</protein>
<dbReference type="GO" id="GO:0006508">
    <property type="term" value="P:proteolysis"/>
    <property type="evidence" value="ECO:0007669"/>
    <property type="project" value="InterPro"/>
</dbReference>
<dbReference type="InterPro" id="IPR001375">
    <property type="entry name" value="Peptidase_S9_cat"/>
</dbReference>
<reference evidence="4 5" key="1">
    <citation type="submission" date="2019-12" db="EMBL/GenBank/DDBJ databases">
        <title>Genomic-based taxomic classification of the family Erythrobacteraceae.</title>
        <authorList>
            <person name="Xu L."/>
        </authorList>
    </citation>
    <scope>NUCLEOTIDE SEQUENCE [LARGE SCALE GENOMIC DNA]</scope>
    <source>
        <strain evidence="4 5">MCCC 1A09965</strain>
    </source>
</reference>
<evidence type="ECO:0000256" key="1">
    <source>
        <dbReference type="ARBA" id="ARBA00022801"/>
    </source>
</evidence>
<accession>A0A844YJ18</accession>
<evidence type="ECO:0000313" key="5">
    <source>
        <dbReference type="Proteomes" id="UP000445582"/>
    </source>
</evidence>
<comment type="caution">
    <text evidence="4">The sequence shown here is derived from an EMBL/GenBank/DDBJ whole genome shotgun (WGS) entry which is preliminary data.</text>
</comment>
<name>A0A844YJ18_9SPHN</name>
<sequence length="643" mass="70244">MRSLSLATAALAVSSAAFAQQADDTAYLPKPDAVVADGLPPIPIELADALSQYTDSRSAAFRGWDEANRAMIIATRFADTSQLHRVMAPGAARTQITFESEPVGSAVYTGDGKVLLTTKDIGGSEFNQIFRVENGKLVLLTDGKSRNWIGATSEDGSLIAFTSTRRTGRDNDIYLMDPRDPSTTRLVAERSGGGWGVGDISPDNKTMTLVNYIQVTKSDMYLLDIESGAITSLTDPNETAFYAGGGFDKQGRIWALSDVDSDFRRVGTIDRQTGKFTPVIDEEWDVSDLDMSEDESFMAYTINRAGQSVLKIRDMATGATREVDLPPGIIGGIEIAPWGEIGFTFSSNRSPADAYSVDPKTLKVTRWTYSETAGLDPARNVDPELVEIESFDGERISGFLYRPDPAKFPGKRPLLVSIHGGPEGQSTAGSIGSMNYYVNELGIAQFFPNVRGSTGYGKRFVSLDNGPFKREDSVKDIGAFLDALEADPLIDADRMAVRGGSYGGYMCYASAIFYGDRFDAASCVVAISDFVTFLENTQDYRRDLRRVEYGDERDPVQRAKLKEISPLTRVDELRIPLMVSTGANDPRVPASEADQIIAAVRANGVEARHFLAMNEGHGFAKKENADYYTLAQLMFLQQYLLGK</sequence>
<keyword evidence="2" id="KW-0732">Signal</keyword>
<dbReference type="Pfam" id="PF00326">
    <property type="entry name" value="Peptidase_S9"/>
    <property type="match status" value="1"/>
</dbReference>
<dbReference type="SUPFAM" id="SSF69304">
    <property type="entry name" value="Tricorn protease N-terminal domain"/>
    <property type="match status" value="1"/>
</dbReference>
<dbReference type="GO" id="GO:0004252">
    <property type="term" value="F:serine-type endopeptidase activity"/>
    <property type="evidence" value="ECO:0007669"/>
    <property type="project" value="TreeGrafter"/>
</dbReference>